<proteinExistence type="predicted"/>
<reference evidence="5 6" key="1">
    <citation type="submission" date="2017-09" db="EMBL/GenBank/DDBJ databases">
        <title>The draft genome sequences of Marinobacter guineae M3B.</title>
        <authorList>
            <person name="Cao J."/>
        </authorList>
    </citation>
    <scope>NUCLEOTIDE SEQUENCE [LARGE SCALE GENOMIC DNA]</scope>
    <source>
        <strain evidence="5 6">M3B</strain>
    </source>
</reference>
<dbReference type="Pfam" id="PF01872">
    <property type="entry name" value="RibD_C"/>
    <property type="match status" value="1"/>
</dbReference>
<dbReference type="SUPFAM" id="SSF53597">
    <property type="entry name" value="Dihydrofolate reductase-like"/>
    <property type="match status" value="1"/>
</dbReference>
<keyword evidence="2" id="KW-0521">NADP</keyword>
<evidence type="ECO:0000256" key="2">
    <source>
        <dbReference type="ARBA" id="ARBA00022857"/>
    </source>
</evidence>
<name>A0A2G1VI11_9GAMM</name>
<dbReference type="Proteomes" id="UP000229044">
    <property type="component" value="Unassembled WGS sequence"/>
</dbReference>
<evidence type="ECO:0000256" key="3">
    <source>
        <dbReference type="ARBA" id="ARBA00023002"/>
    </source>
</evidence>
<dbReference type="PANTHER" id="PTHR38011:SF7">
    <property type="entry name" value="2,5-DIAMINO-6-RIBOSYLAMINO-4(3H)-PYRIMIDINONE 5'-PHOSPHATE REDUCTASE"/>
    <property type="match status" value="1"/>
</dbReference>
<accession>A0A2G1VI11</accession>
<dbReference type="Gene3D" id="3.40.430.10">
    <property type="entry name" value="Dihydrofolate Reductase, subunit A"/>
    <property type="match status" value="1"/>
</dbReference>
<gene>
    <name evidence="5" type="ORF">CLH62_01970</name>
</gene>
<dbReference type="InterPro" id="IPR050765">
    <property type="entry name" value="Riboflavin_Biosynth_HTPR"/>
</dbReference>
<sequence>MVARTLDTDLAWELVLSAVDRSNVTLALPGTDTAAVKLNGHGAWHLIQPATGEAKDLLSIFLPLCRPLPSDGRSKVIGQLGQSLDGRIATVTGRSRFINGDDGITHLHRIRAVSDAVIVGAGTASTDNPRLTVRRTSGRNPVRVVIDRHRRVPDSHFLFTDGEAPTLRLVAGTYEKQDHTAIAPGVTEVPCLGDESSSEPVDPRLILEVLADFGLRKIFVEGGGVTVSSFLNAGLLDRLHVMVAPMIIGSGRPAFSLPEIDFLDDALRPRAQLVNLGSDMLFDLDFSGKQ</sequence>
<dbReference type="RefSeq" id="WP_099616470.1">
    <property type="nucleotide sequence ID" value="NZ_KZ319339.1"/>
</dbReference>
<keyword evidence="6" id="KW-1185">Reference proteome</keyword>
<protein>
    <submittedName>
        <fullName evidence="5">Deaminase</fullName>
    </submittedName>
</protein>
<dbReference type="GO" id="GO:0009231">
    <property type="term" value="P:riboflavin biosynthetic process"/>
    <property type="evidence" value="ECO:0007669"/>
    <property type="project" value="InterPro"/>
</dbReference>
<dbReference type="PANTHER" id="PTHR38011">
    <property type="entry name" value="DIHYDROFOLATE REDUCTASE FAMILY PROTEIN (AFU_ORTHOLOGUE AFUA_8G06820)"/>
    <property type="match status" value="1"/>
</dbReference>
<organism evidence="5 6">
    <name type="scientific">Marinobacter guineae</name>
    <dbReference type="NCBI Taxonomy" id="432303"/>
    <lineage>
        <taxon>Bacteria</taxon>
        <taxon>Pseudomonadati</taxon>
        <taxon>Pseudomonadota</taxon>
        <taxon>Gammaproteobacteria</taxon>
        <taxon>Pseudomonadales</taxon>
        <taxon>Marinobacteraceae</taxon>
        <taxon>Marinobacter</taxon>
    </lineage>
</organism>
<dbReference type="EMBL" id="NTFI01000001">
    <property type="protein sequence ID" value="PHQ26388.1"/>
    <property type="molecule type" value="Genomic_DNA"/>
</dbReference>
<keyword evidence="3" id="KW-0560">Oxidoreductase</keyword>
<dbReference type="InterPro" id="IPR002734">
    <property type="entry name" value="RibDG_C"/>
</dbReference>
<dbReference type="InterPro" id="IPR024072">
    <property type="entry name" value="DHFR-like_dom_sf"/>
</dbReference>
<dbReference type="GO" id="GO:0008703">
    <property type="term" value="F:5-amino-6-(5-phosphoribosylamino)uracil reductase activity"/>
    <property type="evidence" value="ECO:0007669"/>
    <property type="project" value="InterPro"/>
</dbReference>
<evidence type="ECO:0000313" key="6">
    <source>
        <dbReference type="Proteomes" id="UP000229044"/>
    </source>
</evidence>
<evidence type="ECO:0000256" key="1">
    <source>
        <dbReference type="ARBA" id="ARBA00005104"/>
    </source>
</evidence>
<feature type="domain" description="Bacterial bifunctional deaminase-reductase C-terminal" evidence="4">
    <location>
        <begin position="75"/>
        <end position="261"/>
    </location>
</feature>
<evidence type="ECO:0000259" key="4">
    <source>
        <dbReference type="Pfam" id="PF01872"/>
    </source>
</evidence>
<evidence type="ECO:0000313" key="5">
    <source>
        <dbReference type="EMBL" id="PHQ26388.1"/>
    </source>
</evidence>
<dbReference type="OrthoDB" id="2313602at2"/>
<dbReference type="AlphaFoldDB" id="A0A2G1VI11"/>
<comment type="pathway">
    <text evidence="1">Cofactor biosynthesis; riboflavin biosynthesis.</text>
</comment>
<comment type="caution">
    <text evidence="5">The sequence shown here is derived from an EMBL/GenBank/DDBJ whole genome shotgun (WGS) entry which is preliminary data.</text>
</comment>